<feature type="transmembrane region" description="Helical" evidence="1">
    <location>
        <begin position="193"/>
        <end position="213"/>
    </location>
</feature>
<accession>A0A926IBT0</accession>
<dbReference type="CDD" id="cd00077">
    <property type="entry name" value="HDc"/>
    <property type="match status" value="1"/>
</dbReference>
<feature type="domain" description="GGDEF" evidence="2">
    <location>
        <begin position="493"/>
        <end position="627"/>
    </location>
</feature>
<feature type="transmembrane region" description="Helical" evidence="1">
    <location>
        <begin position="96"/>
        <end position="115"/>
    </location>
</feature>
<dbReference type="SMART" id="SM00065">
    <property type="entry name" value="GAF"/>
    <property type="match status" value="1"/>
</dbReference>
<feature type="domain" description="HD-GYP" evidence="4">
    <location>
        <begin position="646"/>
        <end position="841"/>
    </location>
</feature>
<feature type="transmembrane region" description="Helical" evidence="1">
    <location>
        <begin position="169"/>
        <end position="187"/>
    </location>
</feature>
<feature type="transmembrane region" description="Helical" evidence="1">
    <location>
        <begin position="6"/>
        <end position="26"/>
    </location>
</feature>
<feature type="transmembrane region" description="Helical" evidence="1">
    <location>
        <begin position="135"/>
        <end position="157"/>
    </location>
</feature>
<evidence type="ECO:0000259" key="2">
    <source>
        <dbReference type="PROSITE" id="PS50887"/>
    </source>
</evidence>
<feature type="transmembrane region" description="Helical" evidence="1">
    <location>
        <begin position="67"/>
        <end position="89"/>
    </location>
</feature>
<comment type="caution">
    <text evidence="5">The sequence shown here is derived from an EMBL/GenBank/DDBJ whole genome shotgun (WGS) entry which is preliminary data.</text>
</comment>
<dbReference type="Pfam" id="PF13487">
    <property type="entry name" value="HD_5"/>
    <property type="match status" value="1"/>
</dbReference>
<dbReference type="RefSeq" id="WP_262394276.1">
    <property type="nucleotide sequence ID" value="NZ_JACRTD010000002.1"/>
</dbReference>
<feature type="transmembrane region" description="Helical" evidence="1">
    <location>
        <begin position="265"/>
        <end position="282"/>
    </location>
</feature>
<dbReference type="AlphaFoldDB" id="A0A926IBT0"/>
<dbReference type="SUPFAM" id="SSF55781">
    <property type="entry name" value="GAF domain-like"/>
    <property type="match status" value="1"/>
</dbReference>
<dbReference type="InterPro" id="IPR003607">
    <property type="entry name" value="HD/PDEase_dom"/>
</dbReference>
<dbReference type="Gene3D" id="3.30.70.270">
    <property type="match status" value="1"/>
</dbReference>
<evidence type="ECO:0000256" key="1">
    <source>
        <dbReference type="SAM" id="Phobius"/>
    </source>
</evidence>
<dbReference type="InterPro" id="IPR006675">
    <property type="entry name" value="HDIG_dom"/>
</dbReference>
<dbReference type="SUPFAM" id="SSF109604">
    <property type="entry name" value="HD-domain/PDEase-like"/>
    <property type="match status" value="1"/>
</dbReference>
<gene>
    <name evidence="5" type="ORF">H8705_02465</name>
</gene>
<keyword evidence="6" id="KW-1185">Reference proteome</keyword>
<evidence type="ECO:0000313" key="5">
    <source>
        <dbReference type="EMBL" id="MBC8584442.1"/>
    </source>
</evidence>
<name>A0A926IBT0_9FIRM</name>
<dbReference type="CDD" id="cd01949">
    <property type="entry name" value="GGDEF"/>
    <property type="match status" value="1"/>
</dbReference>
<dbReference type="NCBIfam" id="TIGR00254">
    <property type="entry name" value="GGDEF"/>
    <property type="match status" value="1"/>
</dbReference>
<keyword evidence="1" id="KW-1133">Transmembrane helix</keyword>
<protein>
    <submittedName>
        <fullName evidence="5">Diguanylate cyclase</fullName>
    </submittedName>
</protein>
<dbReference type="InterPro" id="IPR003018">
    <property type="entry name" value="GAF"/>
</dbReference>
<evidence type="ECO:0000259" key="4">
    <source>
        <dbReference type="PROSITE" id="PS51832"/>
    </source>
</evidence>
<dbReference type="InterPro" id="IPR029016">
    <property type="entry name" value="GAF-like_dom_sf"/>
</dbReference>
<reference evidence="5" key="1">
    <citation type="submission" date="2020-08" db="EMBL/GenBank/DDBJ databases">
        <title>Genome public.</title>
        <authorList>
            <person name="Liu C."/>
            <person name="Sun Q."/>
        </authorList>
    </citation>
    <scope>NUCLEOTIDE SEQUENCE</scope>
    <source>
        <strain evidence="5">NSJ-64</strain>
    </source>
</reference>
<dbReference type="InterPro" id="IPR006674">
    <property type="entry name" value="HD_domain"/>
</dbReference>
<dbReference type="Gene3D" id="3.30.450.40">
    <property type="match status" value="1"/>
</dbReference>
<feature type="transmembrane region" description="Helical" evidence="1">
    <location>
        <begin position="33"/>
        <end position="55"/>
    </location>
</feature>
<proteinExistence type="predicted"/>
<dbReference type="PROSITE" id="PS51831">
    <property type="entry name" value="HD"/>
    <property type="match status" value="1"/>
</dbReference>
<dbReference type="InterPro" id="IPR029787">
    <property type="entry name" value="Nucleotide_cyclase"/>
</dbReference>
<dbReference type="Proteomes" id="UP000623678">
    <property type="component" value="Unassembled WGS sequence"/>
</dbReference>
<dbReference type="Gene3D" id="1.10.3210.10">
    <property type="entry name" value="Hypothetical protein af1432"/>
    <property type="match status" value="1"/>
</dbReference>
<feature type="domain" description="HD" evidence="3">
    <location>
        <begin position="668"/>
        <end position="790"/>
    </location>
</feature>
<dbReference type="Pfam" id="PF00990">
    <property type="entry name" value="GGDEF"/>
    <property type="match status" value="1"/>
</dbReference>
<dbReference type="PROSITE" id="PS50887">
    <property type="entry name" value="GGDEF"/>
    <property type="match status" value="1"/>
</dbReference>
<dbReference type="InterPro" id="IPR000160">
    <property type="entry name" value="GGDEF_dom"/>
</dbReference>
<evidence type="ECO:0000313" key="6">
    <source>
        <dbReference type="Proteomes" id="UP000623678"/>
    </source>
</evidence>
<dbReference type="PANTHER" id="PTHR43155">
    <property type="entry name" value="CYCLIC DI-GMP PHOSPHODIESTERASE PA4108-RELATED"/>
    <property type="match status" value="1"/>
</dbReference>
<keyword evidence="1" id="KW-0472">Membrane</keyword>
<keyword evidence="1" id="KW-0812">Transmembrane</keyword>
<dbReference type="SMART" id="SM00267">
    <property type="entry name" value="GGDEF"/>
    <property type="match status" value="1"/>
</dbReference>
<dbReference type="NCBIfam" id="TIGR00277">
    <property type="entry name" value="HDIG"/>
    <property type="match status" value="1"/>
</dbReference>
<dbReference type="EMBL" id="JACRTD010000002">
    <property type="protein sequence ID" value="MBC8584442.1"/>
    <property type="molecule type" value="Genomic_DNA"/>
</dbReference>
<feature type="transmembrane region" description="Helical" evidence="1">
    <location>
        <begin position="220"/>
        <end position="245"/>
    </location>
</feature>
<dbReference type="SMART" id="SM00471">
    <property type="entry name" value="HDc"/>
    <property type="match status" value="1"/>
</dbReference>
<dbReference type="Pfam" id="PF01590">
    <property type="entry name" value="GAF"/>
    <property type="match status" value="1"/>
</dbReference>
<organism evidence="5 6">
    <name type="scientific">Youxingia wuxianensis</name>
    <dbReference type="NCBI Taxonomy" id="2763678"/>
    <lineage>
        <taxon>Bacteria</taxon>
        <taxon>Bacillati</taxon>
        <taxon>Bacillota</taxon>
        <taxon>Clostridia</taxon>
        <taxon>Eubacteriales</taxon>
        <taxon>Oscillospiraceae</taxon>
        <taxon>Youxingia</taxon>
    </lineage>
</organism>
<evidence type="ECO:0000259" key="3">
    <source>
        <dbReference type="PROSITE" id="PS51831"/>
    </source>
</evidence>
<dbReference type="InterPro" id="IPR043128">
    <property type="entry name" value="Rev_trsase/Diguanyl_cyclase"/>
</dbReference>
<dbReference type="SUPFAM" id="SSF55073">
    <property type="entry name" value="Nucleotide cyclase"/>
    <property type="match status" value="1"/>
</dbReference>
<dbReference type="PROSITE" id="PS51832">
    <property type="entry name" value="HD_GYP"/>
    <property type="match status" value="1"/>
</dbReference>
<sequence>MTVIPYISVPIAAVCCYSFLTIALLGAKKNRTIHAFIGLLLCFILWTGGSMLMRLQVYPGYKFWYEISILALFAAPFFVYSFLCSFVGIKGTFLRNVWFLCTIIMLVLTYLDVFLEKPVLSKLENGRTIFIYHMQWQIFIPTLLIICILGSAVFSVISSIQKDDAVVSSLMPIFIGLPFLVVGNVVSIVPNNIIPWDTLSGIINALLMFWALYKKRLFKLTLLVNQGVILIASMALLTVLGAYLVSPGEMLLVKYFPFLDGYTTLVIAVIFSGMTMACYLLLRKILNNLFLREELDRSQRLKDYGNNVSKLLNLDEILTKLVNEIVEVIGVPKAYVCLLDEAGASYKTVCTATPLDSKFFTIAVDNPCITWFKDKDETMVLKEFQRTTVYKSMWDAEKQLLRELQIGCITPLKCDNELVGIVLLSEKPRSVSFSYDDLTFLDSLQAIASIAIKNAKLYQQAYKEARTDHLTGLLNRKSFMEVLDREAKRCMDSSLALAILNLDDFKLYNQLYGNHEGDVALCNVARIISGYVGLNGTTARYSGKEFAVLMPGYNVRQTVELVSNIKKQIAEINVTTDGVALKPLTLSAGICVMPYAAQNAKQLLGNADMAVYNAKRSGKNKILTYSVDSAKGGMVTTAETNLPAGNYEEYASTIYALTAAIDAKDHYTFSHSQNVAEYATILATEMGLNSDHVRIIYEAALLHDIGKIAVPESILTKPSRLTQEEFELMKTHVEHSIAIIRHLPSLDYVIPAAIAHHERWDGHGYPRGIAGEDIPVGGRCLALADAFDAMTSTRSYKEAFSVEFACKEIEQQAGKQFDPRLADLFVQLVQKGKIKVILSEQKRAK</sequence>
<dbReference type="InterPro" id="IPR037522">
    <property type="entry name" value="HD_GYP_dom"/>
</dbReference>